<dbReference type="Proteomes" id="UP001642483">
    <property type="component" value="Unassembled WGS sequence"/>
</dbReference>
<comment type="similarity">
    <text evidence="1">Belongs to the BPI/LBP/Plunc superfamily. BPI/LBP family.</text>
</comment>
<proteinExistence type="inferred from homology"/>
<evidence type="ECO:0000259" key="3">
    <source>
        <dbReference type="SMART" id="SM00328"/>
    </source>
</evidence>
<dbReference type="Pfam" id="PF01273">
    <property type="entry name" value="LBP_BPI_CETP"/>
    <property type="match status" value="1"/>
</dbReference>
<dbReference type="PANTHER" id="PTHR10504">
    <property type="entry name" value="BACTERICIDAL PERMEABILITY-INCREASING BPI PROTEIN-RELATED"/>
    <property type="match status" value="1"/>
</dbReference>
<dbReference type="Pfam" id="PF02886">
    <property type="entry name" value="LBP_BPI_CETP_C"/>
    <property type="match status" value="1"/>
</dbReference>
<evidence type="ECO:0000259" key="4">
    <source>
        <dbReference type="SMART" id="SM00329"/>
    </source>
</evidence>
<dbReference type="InterPro" id="IPR017942">
    <property type="entry name" value="Lipid-bd_serum_glycop_N"/>
</dbReference>
<keyword evidence="2" id="KW-1015">Disulfide bond</keyword>
<name>A0ABP0FHI1_CLALP</name>
<evidence type="ECO:0008006" key="7">
    <source>
        <dbReference type="Google" id="ProtNLM"/>
    </source>
</evidence>
<dbReference type="InterPro" id="IPR017943">
    <property type="entry name" value="Bactericidal_perm-incr_a/b_dom"/>
</dbReference>
<keyword evidence="6" id="KW-1185">Reference proteome</keyword>
<evidence type="ECO:0000256" key="2">
    <source>
        <dbReference type="ARBA" id="ARBA00023157"/>
    </source>
</evidence>
<dbReference type="InterPro" id="IPR001124">
    <property type="entry name" value="Lipid-bd_serum_glycop_C"/>
</dbReference>
<evidence type="ECO:0000256" key="1">
    <source>
        <dbReference type="ARBA" id="ARBA00007292"/>
    </source>
</evidence>
<evidence type="ECO:0000313" key="5">
    <source>
        <dbReference type="EMBL" id="CAK8678841.1"/>
    </source>
</evidence>
<dbReference type="InterPro" id="IPR032942">
    <property type="entry name" value="BPI/LBP/Plunc"/>
</dbReference>
<dbReference type="Gene3D" id="3.15.20.10">
    <property type="entry name" value="Bactericidal permeability-increasing protein, domain 2"/>
    <property type="match status" value="1"/>
</dbReference>
<gene>
    <name evidence="5" type="ORF">CVLEPA_LOCUS9118</name>
</gene>
<feature type="domain" description="Lipid-binding serum glycoprotein C-terminal" evidence="4">
    <location>
        <begin position="264"/>
        <end position="455"/>
    </location>
</feature>
<dbReference type="SMART" id="SM00328">
    <property type="entry name" value="BPI1"/>
    <property type="match status" value="1"/>
</dbReference>
<reference evidence="5 6" key="1">
    <citation type="submission" date="2024-02" db="EMBL/GenBank/DDBJ databases">
        <authorList>
            <person name="Daric V."/>
            <person name="Darras S."/>
        </authorList>
    </citation>
    <scope>NUCLEOTIDE SEQUENCE [LARGE SCALE GENOMIC DNA]</scope>
</reference>
<protein>
    <recommendedName>
        <fullName evidence="7">Lipid-binding serum glycoprotein C-terminal domain-containing protein</fullName>
    </recommendedName>
</protein>
<accession>A0ABP0FHI1</accession>
<sequence length="462" mass="48948">MFALVLASLCDQSGVNPGVKARVTSGGLKFLSQIALGFAEDAVEDLGLPTLSGTSPVEYKISNLKINSFSLGRIGFNTAAPNVITPVIDDGKVSASARFEASKTIEVFGFSFPIAISGNIRASASGLDLSQEISLGMKADGKPTFSLQNCDSSIGDLDLKVSGTTLDAAFNLIIGLFKSTITDLLQKEICPAVKKALSKQGEKVTEKFKLVYPLIKQTNIDLGLVCDPEATGTEFLVSLKGKCFASSMPNLPRRYVALPMPPISATSKMACISVSPYVLNTLLYAFSELGHLGRTFDFDELGALGILTILLPNLQAVQDNRVQIVVSATSAPSVDFTASGIGIEGSFEVVVNAVLPDDSKQHVITIMANVDILAKARIENGNFAGNIGSLDVTVTDAGELPAELFNQLFQAFIPQAILPAINGITEAGFEIPSLFDFCFSGASIIHKKDALEVCTDFKVCQD</sequence>
<dbReference type="Gene3D" id="3.15.10.10">
    <property type="entry name" value="Bactericidal permeability-increasing protein, domain 1"/>
    <property type="match status" value="1"/>
</dbReference>
<dbReference type="EMBL" id="CAWYQH010000057">
    <property type="protein sequence ID" value="CAK8678841.1"/>
    <property type="molecule type" value="Genomic_DNA"/>
</dbReference>
<organism evidence="5 6">
    <name type="scientific">Clavelina lepadiformis</name>
    <name type="common">Light-bulb sea squirt</name>
    <name type="synonym">Ascidia lepadiformis</name>
    <dbReference type="NCBI Taxonomy" id="159417"/>
    <lineage>
        <taxon>Eukaryota</taxon>
        <taxon>Metazoa</taxon>
        <taxon>Chordata</taxon>
        <taxon>Tunicata</taxon>
        <taxon>Ascidiacea</taxon>
        <taxon>Aplousobranchia</taxon>
        <taxon>Clavelinidae</taxon>
        <taxon>Clavelina</taxon>
    </lineage>
</organism>
<comment type="caution">
    <text evidence="5">The sequence shown here is derived from an EMBL/GenBank/DDBJ whole genome shotgun (WGS) entry which is preliminary data.</text>
</comment>
<dbReference type="SMART" id="SM00329">
    <property type="entry name" value="BPI2"/>
    <property type="match status" value="1"/>
</dbReference>
<dbReference type="SUPFAM" id="SSF55394">
    <property type="entry name" value="Bactericidal permeability-increasing protein, BPI"/>
    <property type="match status" value="2"/>
</dbReference>
<dbReference type="PANTHER" id="PTHR10504:SF131">
    <property type="entry name" value="BPI2 DOMAIN-CONTAINING PROTEIN"/>
    <property type="match status" value="1"/>
</dbReference>
<evidence type="ECO:0000313" key="6">
    <source>
        <dbReference type="Proteomes" id="UP001642483"/>
    </source>
</evidence>
<feature type="domain" description="Lipid-binding serum glycoprotein N-terminal" evidence="3">
    <location>
        <begin position="22"/>
        <end position="248"/>
    </location>
</feature>